<evidence type="ECO:0000256" key="2">
    <source>
        <dbReference type="ARBA" id="ARBA00012418"/>
    </source>
</evidence>
<dbReference type="GO" id="GO:0006390">
    <property type="term" value="P:mitochondrial transcription"/>
    <property type="evidence" value="ECO:0007669"/>
    <property type="project" value="TreeGrafter"/>
</dbReference>
<evidence type="ECO:0000256" key="1">
    <source>
        <dbReference type="ARBA" id="ARBA00009493"/>
    </source>
</evidence>
<dbReference type="InterPro" id="IPR046950">
    <property type="entry name" value="DNA-dir_Rpol_C_phage-type"/>
</dbReference>
<evidence type="ECO:0000256" key="5">
    <source>
        <dbReference type="ARBA" id="ARBA00022695"/>
    </source>
</evidence>
<keyword evidence="5" id="KW-0548">Nucleotidyltransferase</keyword>
<dbReference type="PANTHER" id="PTHR10102">
    <property type="entry name" value="DNA-DIRECTED RNA POLYMERASE, MITOCHONDRIAL"/>
    <property type="match status" value="1"/>
</dbReference>
<keyword evidence="3" id="KW-0240">DNA-directed RNA polymerase</keyword>
<proteinExistence type="inferred from homology"/>
<protein>
    <recommendedName>
        <fullName evidence="2">DNA-directed RNA polymerase</fullName>
        <ecNumber evidence="2">2.7.7.6</ecNumber>
    </recommendedName>
</protein>
<evidence type="ECO:0000256" key="4">
    <source>
        <dbReference type="ARBA" id="ARBA00022679"/>
    </source>
</evidence>
<keyword evidence="6" id="KW-0804">Transcription</keyword>
<dbReference type="WBParaSite" id="ECPE_0001791601-mRNA-1">
    <property type="protein sequence ID" value="ECPE_0001791601-mRNA-1"/>
    <property type="gene ID" value="ECPE_0001791601"/>
</dbReference>
<dbReference type="Gene3D" id="3.30.70.370">
    <property type="match status" value="1"/>
</dbReference>
<evidence type="ECO:0000256" key="3">
    <source>
        <dbReference type="ARBA" id="ARBA00022478"/>
    </source>
</evidence>
<organism evidence="9">
    <name type="scientific">Echinostoma caproni</name>
    <dbReference type="NCBI Taxonomy" id="27848"/>
    <lineage>
        <taxon>Eukaryota</taxon>
        <taxon>Metazoa</taxon>
        <taxon>Spiralia</taxon>
        <taxon>Lophotrochozoa</taxon>
        <taxon>Platyhelminthes</taxon>
        <taxon>Trematoda</taxon>
        <taxon>Digenea</taxon>
        <taxon>Plagiorchiida</taxon>
        <taxon>Echinostomata</taxon>
        <taxon>Echinostomatoidea</taxon>
        <taxon>Echinostomatidae</taxon>
        <taxon>Echinostoma</taxon>
    </lineage>
</organism>
<dbReference type="SUPFAM" id="SSF56672">
    <property type="entry name" value="DNA/RNA polymerases"/>
    <property type="match status" value="1"/>
</dbReference>
<evidence type="ECO:0000259" key="8">
    <source>
        <dbReference type="Pfam" id="PF00940"/>
    </source>
</evidence>
<dbReference type="EC" id="2.7.7.6" evidence="2"/>
<comment type="similarity">
    <text evidence="1">Belongs to the phage and mitochondrial RNA polymerase family.</text>
</comment>
<comment type="catalytic activity">
    <reaction evidence="7">
        <text>RNA(n) + a ribonucleoside 5'-triphosphate = RNA(n+1) + diphosphate</text>
        <dbReference type="Rhea" id="RHEA:21248"/>
        <dbReference type="Rhea" id="RHEA-COMP:14527"/>
        <dbReference type="Rhea" id="RHEA-COMP:17342"/>
        <dbReference type="ChEBI" id="CHEBI:33019"/>
        <dbReference type="ChEBI" id="CHEBI:61557"/>
        <dbReference type="ChEBI" id="CHEBI:140395"/>
        <dbReference type="EC" id="2.7.7.6"/>
    </reaction>
</comment>
<feature type="domain" description="DNA-directed RNA polymerase C-terminal" evidence="8">
    <location>
        <begin position="4"/>
        <end position="151"/>
    </location>
</feature>
<dbReference type="GO" id="GO:0003899">
    <property type="term" value="F:DNA-directed RNA polymerase activity"/>
    <property type="evidence" value="ECO:0007669"/>
    <property type="project" value="UniProtKB-EC"/>
</dbReference>
<evidence type="ECO:0000256" key="6">
    <source>
        <dbReference type="ARBA" id="ARBA00023163"/>
    </source>
</evidence>
<dbReference type="PANTHER" id="PTHR10102:SF0">
    <property type="entry name" value="DNA-DIRECTED RNA POLYMERASE, MITOCHONDRIAL"/>
    <property type="match status" value="1"/>
</dbReference>
<dbReference type="GO" id="GO:0001018">
    <property type="term" value="F:mitochondrial promoter sequence-specific DNA binding"/>
    <property type="evidence" value="ECO:0007669"/>
    <property type="project" value="TreeGrafter"/>
</dbReference>
<dbReference type="InterPro" id="IPR002092">
    <property type="entry name" value="DNA-dir_Rpol_phage-type"/>
</dbReference>
<dbReference type="GO" id="GO:0034245">
    <property type="term" value="C:mitochondrial DNA-directed RNA polymerase complex"/>
    <property type="evidence" value="ECO:0007669"/>
    <property type="project" value="TreeGrafter"/>
</dbReference>
<keyword evidence="4" id="KW-0808">Transferase</keyword>
<evidence type="ECO:0000313" key="9">
    <source>
        <dbReference type="WBParaSite" id="ECPE_0001791601-mRNA-1"/>
    </source>
</evidence>
<reference evidence="9" key="1">
    <citation type="submission" date="2016-06" db="UniProtKB">
        <authorList>
            <consortium name="WormBaseParasite"/>
        </authorList>
    </citation>
    <scope>IDENTIFICATION</scope>
</reference>
<dbReference type="Pfam" id="PF00940">
    <property type="entry name" value="RNA_pol"/>
    <property type="match status" value="1"/>
</dbReference>
<dbReference type="InterPro" id="IPR043502">
    <property type="entry name" value="DNA/RNA_pol_sf"/>
</dbReference>
<sequence>LGCRVSWETPMGLPVTQPYIRLPGSASNTNYPDEHCGSGDFSPAFSPPTSGTHVFHPPPTSGRQVPIPNQIKQKNAFPPNFIHSLDSCHMMLTALHCLKAGITFASVHDCFWTHAATVDVMNRICREEFIALHSEPILTSFARYLRHRFAYSDR</sequence>
<evidence type="ECO:0000256" key="7">
    <source>
        <dbReference type="ARBA" id="ARBA00048552"/>
    </source>
</evidence>
<accession>A0A183BF86</accession>
<dbReference type="AlphaFoldDB" id="A0A183BF86"/>
<name>A0A183BF86_9TREM</name>